<proteinExistence type="predicted"/>
<feature type="transmembrane region" description="Helical" evidence="1">
    <location>
        <begin position="488"/>
        <end position="511"/>
    </location>
</feature>
<dbReference type="InterPro" id="IPR018702">
    <property type="entry name" value="DUF2207"/>
</dbReference>
<evidence type="ECO:0000259" key="2">
    <source>
        <dbReference type="Pfam" id="PF09972"/>
    </source>
</evidence>
<gene>
    <name evidence="4" type="ORF">A2415_01715</name>
</gene>
<dbReference type="Pfam" id="PF20990">
    <property type="entry name" value="DUF2207_C"/>
    <property type="match status" value="1"/>
</dbReference>
<accession>A0A1F4WP58</accession>
<dbReference type="AlphaFoldDB" id="A0A1F4WP58"/>
<keyword evidence="1" id="KW-0472">Membrane</keyword>
<organism evidence="4 5">
    <name type="scientific">candidate division WWE3 bacterium RIFOXYC1_FULL_39_7</name>
    <dbReference type="NCBI Taxonomy" id="1802643"/>
    <lineage>
        <taxon>Bacteria</taxon>
        <taxon>Katanobacteria</taxon>
    </lineage>
</organism>
<name>A0A1F4WP58_UNCKA</name>
<dbReference type="EMBL" id="MEWA01000003">
    <property type="protein sequence ID" value="OGC70653.1"/>
    <property type="molecule type" value="Genomic_DNA"/>
</dbReference>
<feature type="domain" description="DUF2207" evidence="2">
    <location>
        <begin position="27"/>
        <end position="240"/>
    </location>
</feature>
<dbReference type="InterPro" id="IPR048389">
    <property type="entry name" value="YciQ-like_C"/>
</dbReference>
<feature type="transmembrane region" description="Helical" evidence="1">
    <location>
        <begin position="462"/>
        <end position="482"/>
    </location>
</feature>
<evidence type="ECO:0000256" key="1">
    <source>
        <dbReference type="SAM" id="Phobius"/>
    </source>
</evidence>
<reference evidence="4 5" key="1">
    <citation type="journal article" date="2016" name="Nat. Commun.">
        <title>Thousands of microbial genomes shed light on interconnected biogeochemical processes in an aquifer system.</title>
        <authorList>
            <person name="Anantharaman K."/>
            <person name="Brown C.T."/>
            <person name="Hug L.A."/>
            <person name="Sharon I."/>
            <person name="Castelle C.J."/>
            <person name="Probst A.J."/>
            <person name="Thomas B.C."/>
            <person name="Singh A."/>
            <person name="Wilkins M.J."/>
            <person name="Karaoz U."/>
            <person name="Brodie E.L."/>
            <person name="Williams K.H."/>
            <person name="Hubbard S.S."/>
            <person name="Banfield J.F."/>
        </authorList>
    </citation>
    <scope>NUCLEOTIDE SEQUENCE [LARGE SCALE GENOMIC DNA]</scope>
</reference>
<feature type="domain" description="Predicted membrane protein YciQ-like C-terminal" evidence="3">
    <location>
        <begin position="319"/>
        <end position="548"/>
    </location>
</feature>
<evidence type="ECO:0008006" key="6">
    <source>
        <dbReference type="Google" id="ProtNLM"/>
    </source>
</evidence>
<evidence type="ECO:0000259" key="3">
    <source>
        <dbReference type="Pfam" id="PF20990"/>
    </source>
</evidence>
<keyword evidence="1" id="KW-0812">Transmembrane</keyword>
<dbReference type="Proteomes" id="UP000179113">
    <property type="component" value="Unassembled WGS sequence"/>
</dbReference>
<feature type="transmembrane region" description="Helical" evidence="1">
    <location>
        <begin position="275"/>
        <end position="297"/>
    </location>
</feature>
<evidence type="ECO:0000313" key="4">
    <source>
        <dbReference type="EMBL" id="OGC70653.1"/>
    </source>
</evidence>
<protein>
    <recommendedName>
        <fullName evidence="6">DUF2207 domain-containing protein</fullName>
    </recommendedName>
</protein>
<feature type="non-terminal residue" evidence="4">
    <location>
        <position position="548"/>
    </location>
</feature>
<keyword evidence="1" id="KW-1133">Transmembrane helix</keyword>
<sequence>MKRFLYLLFILSSFCIFPKTVHSKDYSIKSADFTVQLNSDGSADVTETRTYHFDGSFTWADEWIPLTAKISTNKYQFPISKLKTYVKNTNNQSGKNKQPQNFIITNFELWEGDFQYNNRTDGTDKSYTTNITDGKFYVKWYYQAVNESKTFILKYKIQNAITNHSDISEFYWKLIGDEWSKGTGDVTATVYLPSKLPSDRLWGFGHGPLNGKVSIPNNIQVDFSASNLPPKKFFEVRVLFEKLEGAIYAQTGGSSLDAILKEEEAFGNRTRLSGLLKLVLVLGLIALPIWRLLYWFFVWKRVGDDKPTPQVNLSGKLHEPPSDLEPALVEALSSWNMMSTSKSIVGTVLNLVRKKVLEIKAEKGKSLFGTTKYSYSLKIINMKYIVDEKLSEREKNLVTFLFLRKGKDEIKFSEIKNMGMTDRASAHNFWKKWREKAVDELVDQGLLEPESKKAKDRFIKESVIFIALVYLGGGTVSGILSNSAVGNILFLLLMLFTSIFIMAMIASPFMYKKTDKGLQEYANWKAFKSYIKDYSVTKNYPIDSVILW</sequence>
<dbReference type="Pfam" id="PF09972">
    <property type="entry name" value="DUF2207"/>
    <property type="match status" value="1"/>
</dbReference>
<evidence type="ECO:0000313" key="5">
    <source>
        <dbReference type="Proteomes" id="UP000179113"/>
    </source>
</evidence>
<comment type="caution">
    <text evidence="4">The sequence shown here is derived from an EMBL/GenBank/DDBJ whole genome shotgun (WGS) entry which is preliminary data.</text>
</comment>